<dbReference type="OrthoDB" id="5870230at2759"/>
<feature type="transmembrane region" description="Helical" evidence="6">
    <location>
        <begin position="39"/>
        <end position="63"/>
    </location>
</feature>
<dbReference type="Gene3D" id="1.10.1450.10">
    <property type="entry name" value="Tetraspanin"/>
    <property type="match status" value="1"/>
</dbReference>
<dbReference type="Proteomes" id="UP000271098">
    <property type="component" value="Unassembled WGS sequence"/>
</dbReference>
<accession>A0A3P6PQC5</accession>
<dbReference type="AlphaFoldDB" id="A0A3P6PQC5"/>
<dbReference type="InterPro" id="IPR018499">
    <property type="entry name" value="Tetraspanin/Peripherin"/>
</dbReference>
<organism evidence="8 9">
    <name type="scientific">Gongylonema pulchrum</name>
    <dbReference type="NCBI Taxonomy" id="637853"/>
    <lineage>
        <taxon>Eukaryota</taxon>
        <taxon>Metazoa</taxon>
        <taxon>Ecdysozoa</taxon>
        <taxon>Nematoda</taxon>
        <taxon>Chromadorea</taxon>
        <taxon>Rhabditida</taxon>
        <taxon>Spirurina</taxon>
        <taxon>Spiruromorpha</taxon>
        <taxon>Spiruroidea</taxon>
        <taxon>Gongylonematidae</taxon>
        <taxon>Gongylonema</taxon>
    </lineage>
</organism>
<evidence type="ECO:0000256" key="6">
    <source>
        <dbReference type="RuleBase" id="RU361218"/>
    </source>
</evidence>
<keyword evidence="7" id="KW-0732">Signal</keyword>
<dbReference type="Pfam" id="PF00335">
    <property type="entry name" value="Tetraspanin"/>
    <property type="match status" value="1"/>
</dbReference>
<keyword evidence="4 6" id="KW-1133">Transmembrane helix</keyword>
<evidence type="ECO:0000313" key="9">
    <source>
        <dbReference type="Proteomes" id="UP000271098"/>
    </source>
</evidence>
<name>A0A3P6PQC5_9BILA</name>
<dbReference type="PIRSF" id="PIRSF002419">
    <property type="entry name" value="Tetraspanin"/>
    <property type="match status" value="1"/>
</dbReference>
<evidence type="ECO:0000256" key="7">
    <source>
        <dbReference type="SAM" id="SignalP"/>
    </source>
</evidence>
<feature type="transmembrane region" description="Helical" evidence="6">
    <location>
        <begin position="218"/>
        <end position="250"/>
    </location>
</feature>
<dbReference type="InterPro" id="IPR008952">
    <property type="entry name" value="Tetraspanin_EC2_sf"/>
</dbReference>
<feature type="signal peptide" evidence="7">
    <location>
        <begin position="1"/>
        <end position="23"/>
    </location>
</feature>
<keyword evidence="5 6" id="KW-0472">Membrane</keyword>
<dbReference type="InterPro" id="IPR000301">
    <property type="entry name" value="Tetraspanin_animals"/>
</dbReference>
<evidence type="ECO:0000256" key="4">
    <source>
        <dbReference type="ARBA" id="ARBA00022989"/>
    </source>
</evidence>
<reference evidence="8 9" key="1">
    <citation type="submission" date="2018-11" db="EMBL/GenBank/DDBJ databases">
        <authorList>
            <consortium name="Pathogen Informatics"/>
        </authorList>
    </citation>
    <scope>NUCLEOTIDE SEQUENCE [LARGE SCALE GENOMIC DNA]</scope>
</reference>
<dbReference type="CDD" id="cd03127">
    <property type="entry name" value="tetraspanin_LEL"/>
    <property type="match status" value="1"/>
</dbReference>
<evidence type="ECO:0000256" key="3">
    <source>
        <dbReference type="ARBA" id="ARBA00022692"/>
    </source>
</evidence>
<evidence type="ECO:0000256" key="5">
    <source>
        <dbReference type="ARBA" id="ARBA00023136"/>
    </source>
</evidence>
<feature type="transmembrane region" description="Helical" evidence="6">
    <location>
        <begin position="70"/>
        <end position="91"/>
    </location>
</feature>
<keyword evidence="3 6" id="KW-0812">Transmembrane</keyword>
<evidence type="ECO:0000256" key="1">
    <source>
        <dbReference type="ARBA" id="ARBA00004141"/>
    </source>
</evidence>
<dbReference type="PANTHER" id="PTHR19282">
    <property type="entry name" value="TETRASPANIN"/>
    <property type="match status" value="1"/>
</dbReference>
<comment type="similarity">
    <text evidence="2 6">Belongs to the tetraspanin (TM4SF) family.</text>
</comment>
<gene>
    <name evidence="8" type="ORF">GPUH_LOCUS1122</name>
</gene>
<comment type="subcellular location">
    <subcellularLocation>
        <location evidence="1 6">Membrane</location>
        <topology evidence="1 6">Multi-pass membrane protein</topology>
    </subcellularLocation>
</comment>
<dbReference type="PANTHER" id="PTHR19282:SF551">
    <property type="entry name" value="RE08073P-RELATED"/>
    <property type="match status" value="1"/>
</dbReference>
<dbReference type="SUPFAM" id="SSF48652">
    <property type="entry name" value="Tetraspanin"/>
    <property type="match status" value="1"/>
</dbReference>
<dbReference type="GO" id="GO:0005886">
    <property type="term" value="C:plasma membrane"/>
    <property type="evidence" value="ECO:0007669"/>
    <property type="project" value="TreeGrafter"/>
</dbReference>
<dbReference type="EMBL" id="UYRT01001261">
    <property type="protein sequence ID" value="VDK29415.1"/>
    <property type="molecule type" value="Genomic_DNA"/>
</dbReference>
<proteinExistence type="inferred from homology"/>
<evidence type="ECO:0000313" key="8">
    <source>
        <dbReference type="EMBL" id="VDK29415.1"/>
    </source>
</evidence>
<dbReference type="PRINTS" id="PR00259">
    <property type="entry name" value="TMFOUR"/>
</dbReference>
<evidence type="ECO:0000256" key="2">
    <source>
        <dbReference type="ARBA" id="ARBA00006840"/>
    </source>
</evidence>
<comment type="caution">
    <text evidence="6">Lacks conserved residue(s) required for the propagation of feature annotation.</text>
</comment>
<keyword evidence="9" id="KW-1185">Reference proteome</keyword>
<sequence>MQLSGLFVLALGLWLFLDRSANGILGVNGTSQTSEHFPLICYLLIGAGALMILIGGLGCCGAWQLNQIMLTFFIILFLVFCLQLACAVLAYRQQELIRRYIDRSMYRIVQELYALKPMYKELFDNIQEEFECCGVRGYRDWLYSSWGRDVPGRTELGIGYSDIGKVPRSCCNEQGLRDYPIDCGLSFDKLELWTYEPFIHTKGCSEALYDAVNSHLDIAIAVCVILGAIEVLALISCCCCCCFIVVVSILHC</sequence>
<feature type="chain" id="PRO_5018119192" description="Tetraspanin" evidence="7">
    <location>
        <begin position="24"/>
        <end position="252"/>
    </location>
</feature>
<protein>
    <recommendedName>
        <fullName evidence="6">Tetraspanin</fullName>
    </recommendedName>
</protein>